<name>A0A9X6U4V1_BACTU</name>
<accession>A0A9X6U4V1</accession>
<dbReference type="AlphaFoldDB" id="A0A9X6U4V1"/>
<dbReference type="EMBL" id="NVMD01000002">
    <property type="protein sequence ID" value="PED16446.1"/>
    <property type="molecule type" value="Genomic_DNA"/>
</dbReference>
<dbReference type="Gene3D" id="3.30.420.40">
    <property type="match status" value="2"/>
</dbReference>
<dbReference type="Proteomes" id="UP000223445">
    <property type="component" value="Unassembled WGS sequence"/>
</dbReference>
<dbReference type="InterPro" id="IPR043129">
    <property type="entry name" value="ATPase_NBD"/>
</dbReference>
<dbReference type="SUPFAM" id="SSF53067">
    <property type="entry name" value="Actin-like ATPase domain"/>
    <property type="match status" value="1"/>
</dbReference>
<protein>
    <recommendedName>
        <fullName evidence="5">Actin-like protein N-terminal domain-containing protein</fullName>
    </recommendedName>
</protein>
<dbReference type="RefSeq" id="WP_088011330.1">
    <property type="nucleotide sequence ID" value="NZ_JAUORE010000003.1"/>
</dbReference>
<dbReference type="EMBL" id="NUPM01000005">
    <property type="protein sequence ID" value="PGZ05020.1"/>
    <property type="molecule type" value="Genomic_DNA"/>
</dbReference>
<gene>
    <name evidence="2" type="ORF">COE48_05395</name>
    <name evidence="1" type="ORF">CON01_00930</name>
</gene>
<dbReference type="Proteomes" id="UP000220127">
    <property type="component" value="Unassembled WGS sequence"/>
</dbReference>
<evidence type="ECO:0000313" key="3">
    <source>
        <dbReference type="Proteomes" id="UP000220127"/>
    </source>
</evidence>
<evidence type="ECO:0000313" key="1">
    <source>
        <dbReference type="EMBL" id="PED16446.1"/>
    </source>
</evidence>
<evidence type="ECO:0000313" key="4">
    <source>
        <dbReference type="Proteomes" id="UP000223445"/>
    </source>
</evidence>
<proteinExistence type="predicted"/>
<dbReference type="CDD" id="cd24023">
    <property type="entry name" value="ASKHA_NBD_ParM_Alp7A-like"/>
    <property type="match status" value="1"/>
</dbReference>
<sequence length="407" mass="46457">MTKAVELHYNVVNDNGNSEQAMRINGELFTQPNIYSIDKPDVKENKDPQDFIPTLMDELYVTITSTAIASNGDYYIGKRAYNSDTRHPMRIHIPKFEQDLPIINTIGTLAGKAVISAFEKSKKAPKTINLTVDMVTALPIDQYRKAANVERFAKKFMDNTHQVQVHLGNTFVTVNIEFDYVYVLQESSSAMYNLILDMKNGWRTDDIFAEIIEEYELDSFTGEDVYNMPMVCCGDIGEGTFDVAMMEQYKQNPDLSKGAKMGVGYSINKALPDFIDTYGFSDIPKHQYMEYVKDAKSDWHDEAVSILKNNTKDQSEQMINLLEEIVWHKAMRKPKLLVMFGGGSIISKDEMYEPLRNLMDGCKGKLLWIPEKYATTMNVDGMQVFMNTLFPQLKAKYKPSKEKETAK</sequence>
<evidence type="ECO:0000313" key="2">
    <source>
        <dbReference type="EMBL" id="PGZ05020.1"/>
    </source>
</evidence>
<comment type="caution">
    <text evidence="1">The sequence shown here is derived from an EMBL/GenBank/DDBJ whole genome shotgun (WGS) entry which is preliminary data.</text>
</comment>
<evidence type="ECO:0008006" key="5">
    <source>
        <dbReference type="Google" id="ProtNLM"/>
    </source>
</evidence>
<reference evidence="3 4" key="1">
    <citation type="submission" date="2017-09" db="EMBL/GenBank/DDBJ databases">
        <title>Large-scale bioinformatics analysis of Bacillus genomes uncovers conserved roles of natural products in bacterial physiology.</title>
        <authorList>
            <consortium name="Agbiome Team Llc"/>
            <person name="Bleich R.M."/>
            <person name="Grubbs K.J."/>
            <person name="Santa Maria K.C."/>
            <person name="Allen S.E."/>
            <person name="Farag S."/>
            <person name="Shank E.A."/>
            <person name="Bowers A."/>
        </authorList>
    </citation>
    <scope>NUCLEOTIDE SEQUENCE [LARGE SCALE GENOMIC DNA]</scope>
    <source>
        <strain evidence="2 4">AFS030179</strain>
        <strain evidence="1 3">AFS094940</strain>
    </source>
</reference>
<organism evidence="1 3">
    <name type="scientific">Bacillus thuringiensis</name>
    <dbReference type="NCBI Taxonomy" id="1428"/>
    <lineage>
        <taxon>Bacteria</taxon>
        <taxon>Bacillati</taxon>
        <taxon>Bacillota</taxon>
        <taxon>Bacilli</taxon>
        <taxon>Bacillales</taxon>
        <taxon>Bacillaceae</taxon>
        <taxon>Bacillus</taxon>
        <taxon>Bacillus cereus group</taxon>
    </lineage>
</organism>